<sequence>MKLKIFFVVTILLTSFYTATAHEFLIKSDKDNVVKEEKITIDVVETHVFIKPEELPVLKDVLLSFIQGKKSSETIKLESISKENLLRGIIDPTTSEDIVVFAKRLPQYWSETTEGILEGDREILEAQGKKVLSVGSYEKYALLFIPGEDSKTISNYVVPGEHPPLFLAPMFNPYAVKVGQKIKFMVTSEGKPVANASISATYDGFSDKENVYAITTKTCKKGLVQISPDSPGLWLITTEVKDKLVDSIADEKSIRSTTLFWVTP</sequence>
<dbReference type="AlphaFoldDB" id="Q1MQ26"/>
<keyword evidence="3" id="KW-1185">Reference proteome</keyword>
<dbReference type="STRING" id="363253.LI0847"/>
<evidence type="ECO:0000313" key="3">
    <source>
        <dbReference type="Proteomes" id="UP000002430"/>
    </source>
</evidence>
<feature type="chain" id="PRO_5004194481" description="ABC-type Co2+ transport system, periplasmic component" evidence="1">
    <location>
        <begin position="22"/>
        <end position="264"/>
    </location>
</feature>
<evidence type="ECO:0000313" key="2">
    <source>
        <dbReference type="EMBL" id="CAJ54901.1"/>
    </source>
</evidence>
<organism evidence="2 3">
    <name type="scientific">Lawsonia intracellularis (strain PHE/MN1-00)</name>
    <dbReference type="NCBI Taxonomy" id="363253"/>
    <lineage>
        <taxon>Bacteria</taxon>
        <taxon>Pseudomonadati</taxon>
        <taxon>Thermodesulfobacteriota</taxon>
        <taxon>Desulfovibrionia</taxon>
        <taxon>Desulfovibrionales</taxon>
        <taxon>Desulfovibrionaceae</taxon>
        <taxon>Lawsonia</taxon>
    </lineage>
</organism>
<protein>
    <recommendedName>
        <fullName evidence="4">ABC-type Co2+ transport system, periplasmic component</fullName>
    </recommendedName>
</protein>
<dbReference type="RefSeq" id="WP_011526930.1">
    <property type="nucleotide sequence ID" value="NC_008011.1"/>
</dbReference>
<dbReference type="OrthoDB" id="4219at2"/>
<dbReference type="HOGENOM" id="CLU_089873_0_0_7"/>
<dbReference type="Proteomes" id="UP000002430">
    <property type="component" value="Chromosome"/>
</dbReference>
<dbReference type="eggNOG" id="COG5266">
    <property type="taxonomic scope" value="Bacteria"/>
</dbReference>
<dbReference type="InterPro" id="IPR019613">
    <property type="entry name" value="DUF4198"/>
</dbReference>
<feature type="signal peptide" evidence="1">
    <location>
        <begin position="1"/>
        <end position="21"/>
    </location>
</feature>
<evidence type="ECO:0000256" key="1">
    <source>
        <dbReference type="SAM" id="SignalP"/>
    </source>
</evidence>
<keyword evidence="1" id="KW-0732">Signal</keyword>
<dbReference type="EMBL" id="AM180252">
    <property type="protein sequence ID" value="CAJ54901.1"/>
    <property type="molecule type" value="Genomic_DNA"/>
</dbReference>
<reference evidence="2 3" key="1">
    <citation type="submission" date="2005-11" db="EMBL/GenBank/DDBJ databases">
        <title>The complete genome sequence of Lawsonia intracellularis: the causative agent of proliferative enteropathy.</title>
        <authorList>
            <person name="Kaur K."/>
            <person name="Zhang Q."/>
            <person name="Beckler D."/>
            <person name="Munir S."/>
            <person name="Li L."/>
            <person name="Kinsley K."/>
            <person name="Herron L."/>
            <person name="Peterson A."/>
            <person name="May B."/>
            <person name="Singh S."/>
            <person name="Gebhart C."/>
            <person name="Kapur V."/>
        </authorList>
    </citation>
    <scope>NUCLEOTIDE SEQUENCE [LARGE SCALE GENOMIC DNA]</scope>
    <source>
        <strain evidence="2 3">PHE/MN1-00</strain>
    </source>
</reference>
<accession>Q1MQ26</accession>
<gene>
    <name evidence="2" type="ordered locus">LI0847</name>
</gene>
<dbReference type="KEGG" id="lip:LI0847"/>
<name>Q1MQ26_LAWIP</name>
<evidence type="ECO:0008006" key="4">
    <source>
        <dbReference type="Google" id="ProtNLM"/>
    </source>
</evidence>
<dbReference type="Pfam" id="PF10670">
    <property type="entry name" value="DUF4198"/>
    <property type="match status" value="1"/>
</dbReference>
<proteinExistence type="predicted"/>